<keyword evidence="3" id="KW-1185">Reference proteome</keyword>
<dbReference type="STRING" id="1314773.A0A3N2PS39"/>
<dbReference type="RefSeq" id="XP_028465114.1">
    <property type="nucleotide sequence ID" value="XM_028609939.1"/>
</dbReference>
<dbReference type="OrthoDB" id="5385189at2759"/>
<accession>A0A3N2PS39</accession>
<sequence>MFYSGLLRFFRDDRVILAGIGITTFTMVSVMTQALVWARDENEVKPTPPKTQYITQDTEDALQLETLDKLVAHPNYSIRDIATKILCDRAVNDNETIHYLLYNITRPDYDTRIQSLHALATLLCQNHGECLSKMHNWRGYTALVRSLELSFEEGEHPKLDDRLWDDYYLRDMAEKFCLSFIVELVNRYDADMLVRAKFVEKWLAKQNWGETERERRENFLYYVEYRSNRIVDIITKIARSHEGSKALVACKLAAQSNFSLSSEAAFLVQPTLRAVDFDDDQTGEQMPRNRDHSDEEQRLRRQHREAMVFNDGTRPIGREDIIERSEALLS</sequence>
<gene>
    <name evidence="2" type="ORF">SODALDRAFT_324935</name>
</gene>
<evidence type="ECO:0000313" key="3">
    <source>
        <dbReference type="Proteomes" id="UP000272025"/>
    </source>
</evidence>
<dbReference type="Proteomes" id="UP000272025">
    <property type="component" value="Unassembled WGS sequence"/>
</dbReference>
<dbReference type="InterPro" id="IPR016024">
    <property type="entry name" value="ARM-type_fold"/>
</dbReference>
<dbReference type="AlphaFoldDB" id="A0A3N2PS39"/>
<organism evidence="2 3">
    <name type="scientific">Sodiomyces alkalinus (strain CBS 110278 / VKM F-3762 / F11)</name>
    <name type="common">Alkaliphilic filamentous fungus</name>
    <dbReference type="NCBI Taxonomy" id="1314773"/>
    <lineage>
        <taxon>Eukaryota</taxon>
        <taxon>Fungi</taxon>
        <taxon>Dikarya</taxon>
        <taxon>Ascomycota</taxon>
        <taxon>Pezizomycotina</taxon>
        <taxon>Sordariomycetes</taxon>
        <taxon>Hypocreomycetidae</taxon>
        <taxon>Glomerellales</taxon>
        <taxon>Plectosphaerellaceae</taxon>
        <taxon>Sodiomyces</taxon>
    </lineage>
</organism>
<evidence type="ECO:0000313" key="2">
    <source>
        <dbReference type="EMBL" id="ROT37308.1"/>
    </source>
</evidence>
<feature type="compositionally biased region" description="Basic and acidic residues" evidence="1">
    <location>
        <begin position="287"/>
        <end position="299"/>
    </location>
</feature>
<reference evidence="2 3" key="1">
    <citation type="journal article" date="2018" name="Mol. Ecol.">
        <title>The obligate alkalophilic soda-lake fungus Sodiomyces alkalinus has shifted to a protein diet.</title>
        <authorList>
            <person name="Grum-Grzhimaylo A.A."/>
            <person name="Falkoski D.L."/>
            <person name="van den Heuvel J."/>
            <person name="Valero-Jimenez C.A."/>
            <person name="Min B."/>
            <person name="Choi I.G."/>
            <person name="Lipzen A."/>
            <person name="Daum C.G."/>
            <person name="Aanen D.K."/>
            <person name="Tsang A."/>
            <person name="Henrissat B."/>
            <person name="Bilanenko E.N."/>
            <person name="de Vries R.P."/>
            <person name="van Kan J.A.L."/>
            <person name="Grigoriev I.V."/>
            <person name="Debets A.J.M."/>
        </authorList>
    </citation>
    <scope>NUCLEOTIDE SEQUENCE [LARGE SCALE GENOMIC DNA]</scope>
    <source>
        <strain evidence="2 3">F11</strain>
    </source>
</reference>
<proteinExistence type="predicted"/>
<evidence type="ECO:0000256" key="1">
    <source>
        <dbReference type="SAM" id="MobiDB-lite"/>
    </source>
</evidence>
<dbReference type="GeneID" id="39578417"/>
<dbReference type="SUPFAM" id="SSF48371">
    <property type="entry name" value="ARM repeat"/>
    <property type="match status" value="1"/>
</dbReference>
<name>A0A3N2PS39_SODAK</name>
<dbReference type="EMBL" id="ML119057">
    <property type="protein sequence ID" value="ROT37308.1"/>
    <property type="molecule type" value="Genomic_DNA"/>
</dbReference>
<protein>
    <recommendedName>
        <fullName evidence="4">Cytoskeleton-associated protein</fullName>
    </recommendedName>
</protein>
<evidence type="ECO:0008006" key="4">
    <source>
        <dbReference type="Google" id="ProtNLM"/>
    </source>
</evidence>
<feature type="region of interest" description="Disordered" evidence="1">
    <location>
        <begin position="278"/>
        <end position="304"/>
    </location>
</feature>